<dbReference type="EMBL" id="VDEM01000012">
    <property type="protein sequence ID" value="KAF0824643.1"/>
    <property type="molecule type" value="Genomic_DNA"/>
</dbReference>
<comment type="caution">
    <text evidence="1">The sequence shown here is derived from an EMBL/GenBank/DDBJ whole genome shotgun (WGS) entry which is preliminary data.</text>
</comment>
<dbReference type="AlphaFoldDB" id="A0A800MY60"/>
<gene>
    <name evidence="1" type="ORF">KIS1582_1564</name>
</gene>
<reference evidence="1 2" key="1">
    <citation type="journal article" date="2020" name="G3 (Bethesda)">
        <title>Whole Genome Sequencing and Comparative Genomics of Two Nematicidal Bacillus Strains Reveals a Wide Range of Possible Virulence Factors.</title>
        <authorList>
            <person name="Susic N."/>
            <person name="Janezic S."/>
            <person name="Rupnik M."/>
            <person name="Geric Stare B."/>
        </authorList>
    </citation>
    <scope>NUCLEOTIDE SEQUENCE [LARGE SCALE GENOMIC DNA]</scope>
    <source>
        <strain evidence="1 2">I-1582</strain>
    </source>
</reference>
<evidence type="ECO:0000313" key="2">
    <source>
        <dbReference type="Proteomes" id="UP000465778"/>
    </source>
</evidence>
<evidence type="ECO:0000313" key="1">
    <source>
        <dbReference type="EMBL" id="KAF0824643.1"/>
    </source>
</evidence>
<sequence>MINSWGEHVDSELEFEKNFQGGKVMRKSGLFPEKATGSFFG</sequence>
<proteinExistence type="predicted"/>
<protein>
    <submittedName>
        <fullName evidence="1">Uncharacterized protein</fullName>
    </submittedName>
</protein>
<accession>A0A800MY60</accession>
<name>A0A800MY60_CYTFI</name>
<organism evidence="1 2">
    <name type="scientific">Cytobacillus firmus</name>
    <name type="common">Bacillus firmus</name>
    <dbReference type="NCBI Taxonomy" id="1399"/>
    <lineage>
        <taxon>Bacteria</taxon>
        <taxon>Bacillati</taxon>
        <taxon>Bacillota</taxon>
        <taxon>Bacilli</taxon>
        <taxon>Bacillales</taxon>
        <taxon>Bacillaceae</taxon>
        <taxon>Cytobacillus</taxon>
    </lineage>
</organism>
<dbReference type="Proteomes" id="UP000465778">
    <property type="component" value="Unassembled WGS sequence"/>
</dbReference>